<dbReference type="InterPro" id="IPR050245">
    <property type="entry name" value="PrsA_foldase"/>
</dbReference>
<keyword evidence="1" id="KW-0697">Rotamase</keyword>
<dbReference type="Proteomes" id="UP000426027">
    <property type="component" value="Chromosome"/>
</dbReference>
<evidence type="ECO:0000259" key="3">
    <source>
        <dbReference type="PROSITE" id="PS50198"/>
    </source>
</evidence>
<dbReference type="AlphaFoldDB" id="A0A6I6GXM5"/>
<dbReference type="PANTHER" id="PTHR47245:SF2">
    <property type="entry name" value="PEPTIDYL-PROLYL CIS-TRANS ISOMERASE HP_0175-RELATED"/>
    <property type="match status" value="1"/>
</dbReference>
<dbReference type="InterPro" id="IPR000297">
    <property type="entry name" value="PPIase_PpiC"/>
</dbReference>
<feature type="domain" description="PpiC" evidence="3">
    <location>
        <begin position="118"/>
        <end position="216"/>
    </location>
</feature>
<evidence type="ECO:0000313" key="4">
    <source>
        <dbReference type="EMBL" id="QGW29839.1"/>
    </source>
</evidence>
<feature type="signal peptide" evidence="2">
    <location>
        <begin position="1"/>
        <end position="23"/>
    </location>
</feature>
<dbReference type="InterPro" id="IPR046357">
    <property type="entry name" value="PPIase_dom_sf"/>
</dbReference>
<sequence length="216" mass="24021">MKQAFFAIAAASGMLLAGYSAGAQTLFTYGKKNVTQQEFLKAFQKNPTATQSPTAIQDYLPLYINYKLKVQFAYDEGMDSLPAQQDELYQYQEQLTESFIARQSNTEALVTEAMQRSQHDRFVRHLSIPFEPGNATSEQKAKQLADAAFAQLQSKVAFTKVLNQYSSDEDAKKQGGIVGWITAFTLPYFYETAVYTAKPGSATAPVKGSDAYHLFL</sequence>
<dbReference type="PROSITE" id="PS50198">
    <property type="entry name" value="PPIC_PPIASE_2"/>
    <property type="match status" value="1"/>
</dbReference>
<dbReference type="RefSeq" id="WP_157480399.1">
    <property type="nucleotide sequence ID" value="NZ_CP046566.1"/>
</dbReference>
<dbReference type="PANTHER" id="PTHR47245">
    <property type="entry name" value="PEPTIDYLPROLYL ISOMERASE"/>
    <property type="match status" value="1"/>
</dbReference>
<feature type="chain" id="PRO_5026011064" description="PpiC domain-containing protein" evidence="2">
    <location>
        <begin position="24"/>
        <end position="216"/>
    </location>
</feature>
<dbReference type="GO" id="GO:0003755">
    <property type="term" value="F:peptidyl-prolyl cis-trans isomerase activity"/>
    <property type="evidence" value="ECO:0007669"/>
    <property type="project" value="UniProtKB-KW"/>
</dbReference>
<accession>A0A6I6GXM5</accession>
<dbReference type="Gene3D" id="3.10.50.40">
    <property type="match status" value="1"/>
</dbReference>
<proteinExistence type="predicted"/>
<evidence type="ECO:0000256" key="1">
    <source>
        <dbReference type="PROSITE-ProRule" id="PRU00278"/>
    </source>
</evidence>
<gene>
    <name evidence="4" type="ORF">GLV81_18470</name>
</gene>
<organism evidence="4 5">
    <name type="scientific">Phnomibacter ginsenosidimutans</name>
    <dbReference type="NCBI Taxonomy" id="2676868"/>
    <lineage>
        <taxon>Bacteria</taxon>
        <taxon>Pseudomonadati</taxon>
        <taxon>Bacteroidota</taxon>
        <taxon>Chitinophagia</taxon>
        <taxon>Chitinophagales</taxon>
        <taxon>Chitinophagaceae</taxon>
        <taxon>Phnomibacter</taxon>
    </lineage>
</organism>
<reference evidence="4 5" key="1">
    <citation type="submission" date="2019-11" db="EMBL/GenBank/DDBJ databases">
        <authorList>
            <person name="Im W.T."/>
        </authorList>
    </citation>
    <scope>NUCLEOTIDE SEQUENCE [LARGE SCALE GENOMIC DNA]</scope>
    <source>
        <strain evidence="4 5">SB-02</strain>
    </source>
</reference>
<dbReference type="Pfam" id="PF00639">
    <property type="entry name" value="Rotamase"/>
    <property type="match status" value="1"/>
</dbReference>
<keyword evidence="1" id="KW-0413">Isomerase</keyword>
<protein>
    <recommendedName>
        <fullName evidence="3">PpiC domain-containing protein</fullName>
    </recommendedName>
</protein>
<dbReference type="EMBL" id="CP046566">
    <property type="protein sequence ID" value="QGW29839.1"/>
    <property type="molecule type" value="Genomic_DNA"/>
</dbReference>
<dbReference type="SUPFAM" id="SSF54534">
    <property type="entry name" value="FKBP-like"/>
    <property type="match status" value="1"/>
</dbReference>
<name>A0A6I6GXM5_9BACT</name>
<keyword evidence="2" id="KW-0732">Signal</keyword>
<keyword evidence="5" id="KW-1185">Reference proteome</keyword>
<dbReference type="KEGG" id="fls:GLV81_18470"/>
<evidence type="ECO:0000313" key="5">
    <source>
        <dbReference type="Proteomes" id="UP000426027"/>
    </source>
</evidence>
<evidence type="ECO:0000256" key="2">
    <source>
        <dbReference type="SAM" id="SignalP"/>
    </source>
</evidence>